<organism evidence="3 4">
    <name type="scientific">Brassica napus</name>
    <name type="common">Rape</name>
    <dbReference type="NCBI Taxonomy" id="3708"/>
    <lineage>
        <taxon>Eukaryota</taxon>
        <taxon>Viridiplantae</taxon>
        <taxon>Streptophyta</taxon>
        <taxon>Embryophyta</taxon>
        <taxon>Tracheophyta</taxon>
        <taxon>Spermatophyta</taxon>
        <taxon>Magnoliopsida</taxon>
        <taxon>eudicotyledons</taxon>
        <taxon>Gunneridae</taxon>
        <taxon>Pentapetalae</taxon>
        <taxon>rosids</taxon>
        <taxon>malvids</taxon>
        <taxon>Brassicales</taxon>
        <taxon>Brassicaceae</taxon>
        <taxon>Brassiceae</taxon>
        <taxon>Brassica</taxon>
    </lineage>
</organism>
<evidence type="ECO:0000313" key="4">
    <source>
        <dbReference type="Proteomes" id="UP000824890"/>
    </source>
</evidence>
<keyword evidence="4" id="KW-1185">Reference proteome</keyword>
<keyword evidence="1" id="KW-0175">Coiled coil</keyword>
<feature type="region of interest" description="Disordered" evidence="2">
    <location>
        <begin position="541"/>
        <end position="577"/>
    </location>
</feature>
<accession>A0ABQ7ZGU8</accession>
<proteinExistence type="predicted"/>
<feature type="compositionally biased region" description="Polar residues" evidence="2">
    <location>
        <begin position="362"/>
        <end position="373"/>
    </location>
</feature>
<feature type="non-terminal residue" evidence="3">
    <location>
        <position position="1"/>
    </location>
</feature>
<feature type="region of interest" description="Disordered" evidence="2">
    <location>
        <begin position="321"/>
        <end position="373"/>
    </location>
</feature>
<evidence type="ECO:0000256" key="1">
    <source>
        <dbReference type="SAM" id="Coils"/>
    </source>
</evidence>
<gene>
    <name evidence="3" type="ORF">HID58_066815</name>
</gene>
<dbReference type="PANTHER" id="PTHR31099">
    <property type="entry name" value="OS06G0165300 PROTEIN"/>
    <property type="match status" value="1"/>
</dbReference>
<name>A0ABQ7ZGU8_BRANA</name>
<reference evidence="3 4" key="1">
    <citation type="submission" date="2021-05" db="EMBL/GenBank/DDBJ databases">
        <title>Genome Assembly of Synthetic Allotetraploid Brassica napus Reveals Homoeologous Exchanges between Subgenomes.</title>
        <authorList>
            <person name="Davis J.T."/>
        </authorList>
    </citation>
    <scope>NUCLEOTIDE SEQUENCE [LARGE SCALE GENOMIC DNA]</scope>
    <source>
        <strain evidence="4">cv. Da-Ae</strain>
        <tissue evidence="3">Seedling</tissue>
    </source>
</reference>
<protein>
    <submittedName>
        <fullName evidence="3">Uncharacterized protein</fullName>
    </submittedName>
</protein>
<feature type="coiled-coil region" evidence="1">
    <location>
        <begin position="427"/>
        <end position="454"/>
    </location>
</feature>
<dbReference type="EMBL" id="JAGKQM010000015">
    <property type="protein sequence ID" value="KAH0879421.1"/>
    <property type="molecule type" value="Genomic_DNA"/>
</dbReference>
<sequence>ISHRVYDPRLLLPPSETLHFPSSLFPKDLWRLKLRSSYLPEMRGKSDPALGSSSIGDRVRSKNRVGVEPCESMDSSNHSLDLTSEIEGLRRAVVESAPPASEAGRLHPMGPLSVIGVEEVAGWREKFELSDDVDIRVPGPIERVSDFDVDKVPVYEGFFKSGFRDRVHSLVAKVSEALGISPGQLNLPSWRALIAMQNLGDLEGLVIEVAEVLYSYSISPLNGGEGRYHLHPCNRELPRKRHPAFDGRWTEKFAFMRLPGFSAVWRLAGGRTTKRVLKHPSERRQIPFLCHVSGDMSGSKGEEALAEYKRAFEVVSAKKAAPKRAAPSKNDDEVQFIKSNKRQAVTAPASSSKKRSKASGSTLKVSPSSSSDPATVLANLNTKVFPLTPVSMPEDSLAAIQSVQSDLLQLFHLGERIDDHTSIKADMAALISQLREEKDNVLAKEKEIKALKLRVRNQHEVGMLAASENVSLREQLERREEEICDLRCAAETFDVENAMAVNGAMMVTRWELMREWLNHQTDSWELEVALEQYKMVKTSEARLQGLPTPSFEGKPSIPSKTEAEKTPEPTADDPLDD</sequence>
<dbReference type="Proteomes" id="UP000824890">
    <property type="component" value="Unassembled WGS sequence"/>
</dbReference>
<evidence type="ECO:0000256" key="2">
    <source>
        <dbReference type="SAM" id="MobiDB-lite"/>
    </source>
</evidence>
<evidence type="ECO:0000313" key="3">
    <source>
        <dbReference type="EMBL" id="KAH0879421.1"/>
    </source>
</evidence>
<comment type="caution">
    <text evidence="3">The sequence shown here is derived from an EMBL/GenBank/DDBJ whole genome shotgun (WGS) entry which is preliminary data.</text>
</comment>
<dbReference type="PANTHER" id="PTHR31099:SF49">
    <property type="entry name" value="MYOSIN HEAVY CHAIN-LIKE PROTEIN"/>
    <property type="match status" value="1"/>
</dbReference>